<evidence type="ECO:0000256" key="14">
    <source>
        <dbReference type="HAMAP-Rule" id="MF_00046"/>
    </source>
</evidence>
<evidence type="ECO:0000256" key="6">
    <source>
        <dbReference type="ARBA" id="ARBA00022618"/>
    </source>
</evidence>
<dbReference type="SUPFAM" id="SSF51984">
    <property type="entry name" value="MurCD N-terminal domain"/>
    <property type="match status" value="1"/>
</dbReference>
<evidence type="ECO:0000256" key="13">
    <source>
        <dbReference type="ARBA" id="ARBA00047833"/>
    </source>
</evidence>
<dbReference type="EC" id="6.3.2.8" evidence="3 14"/>
<dbReference type="GO" id="GO:0008763">
    <property type="term" value="F:UDP-N-acetylmuramate-L-alanine ligase activity"/>
    <property type="evidence" value="ECO:0007669"/>
    <property type="project" value="UniProtKB-UniRule"/>
</dbReference>
<dbReference type="SUPFAM" id="SSF53623">
    <property type="entry name" value="MurD-like peptide ligases, catalytic domain"/>
    <property type="match status" value="1"/>
</dbReference>
<dbReference type="Proteomes" id="UP000034911">
    <property type="component" value="Unassembled WGS sequence"/>
</dbReference>
<evidence type="ECO:0000256" key="5">
    <source>
        <dbReference type="ARBA" id="ARBA00022598"/>
    </source>
</evidence>
<dbReference type="PANTHER" id="PTHR43445:SF3">
    <property type="entry name" value="UDP-N-ACETYLMURAMATE--L-ALANINE LIGASE"/>
    <property type="match status" value="1"/>
</dbReference>
<reference evidence="18 19" key="1">
    <citation type="journal article" date="2015" name="Nature">
        <title>rRNA introns, odd ribosomes, and small enigmatic genomes across a large radiation of phyla.</title>
        <authorList>
            <person name="Brown C.T."/>
            <person name="Hug L.A."/>
            <person name="Thomas B.C."/>
            <person name="Sharon I."/>
            <person name="Castelle C.J."/>
            <person name="Singh A."/>
            <person name="Wilkins M.J."/>
            <person name="Williams K.H."/>
            <person name="Banfield J.F."/>
        </authorList>
    </citation>
    <scope>NUCLEOTIDE SEQUENCE [LARGE SCALE GENOMIC DNA]</scope>
</reference>
<dbReference type="AlphaFoldDB" id="A0A0G1Q743"/>
<feature type="domain" description="Mur ligase central" evidence="17">
    <location>
        <begin position="112"/>
        <end position="295"/>
    </location>
</feature>
<gene>
    <name evidence="14" type="primary">murC</name>
    <name evidence="18" type="ORF">UX20_C0018G0009</name>
</gene>
<evidence type="ECO:0000256" key="2">
    <source>
        <dbReference type="ARBA" id="ARBA00004752"/>
    </source>
</evidence>
<evidence type="ECO:0000256" key="3">
    <source>
        <dbReference type="ARBA" id="ARBA00012211"/>
    </source>
</evidence>
<dbReference type="InterPro" id="IPR036615">
    <property type="entry name" value="Mur_ligase_C_dom_sf"/>
</dbReference>
<feature type="binding site" evidence="14">
    <location>
        <begin position="114"/>
        <end position="120"/>
    </location>
    <ligand>
        <name>ATP</name>
        <dbReference type="ChEBI" id="CHEBI:30616"/>
    </ligand>
</feature>
<dbReference type="PATRIC" id="fig|1619050.3.peg.398"/>
<dbReference type="GO" id="GO:0008360">
    <property type="term" value="P:regulation of cell shape"/>
    <property type="evidence" value="ECO:0007669"/>
    <property type="project" value="UniProtKB-KW"/>
</dbReference>
<proteinExistence type="inferred from homology"/>
<dbReference type="GO" id="GO:0004326">
    <property type="term" value="F:tetrahydrofolylpolyglutamate synthase activity"/>
    <property type="evidence" value="ECO:0007669"/>
    <property type="project" value="InterPro"/>
</dbReference>
<keyword evidence="4 14" id="KW-0963">Cytoplasm</keyword>
<dbReference type="STRING" id="1619050.UX20_C0018G0009"/>
<comment type="subcellular location">
    <subcellularLocation>
        <location evidence="1 14">Cytoplasm</location>
    </subcellularLocation>
</comment>
<dbReference type="PROSITE" id="PS01011">
    <property type="entry name" value="FOLYLPOLYGLU_SYNT_1"/>
    <property type="match status" value="1"/>
</dbReference>
<dbReference type="EMBL" id="LCLH01000018">
    <property type="protein sequence ID" value="KKU13563.1"/>
    <property type="molecule type" value="Genomic_DNA"/>
</dbReference>
<dbReference type="GO" id="GO:0005737">
    <property type="term" value="C:cytoplasm"/>
    <property type="evidence" value="ECO:0007669"/>
    <property type="project" value="UniProtKB-SubCell"/>
</dbReference>
<keyword evidence="9 14" id="KW-0133">Cell shape</keyword>
<dbReference type="Pfam" id="PF01225">
    <property type="entry name" value="Mur_ligase"/>
    <property type="match status" value="1"/>
</dbReference>
<dbReference type="InterPro" id="IPR004101">
    <property type="entry name" value="Mur_ligase_C"/>
</dbReference>
<evidence type="ECO:0000256" key="4">
    <source>
        <dbReference type="ARBA" id="ARBA00022490"/>
    </source>
</evidence>
<comment type="caution">
    <text evidence="18">The sequence shown here is derived from an EMBL/GenBank/DDBJ whole genome shotgun (WGS) entry which is preliminary data.</text>
</comment>
<organism evidence="18 19">
    <name type="scientific">Candidatus Magasanikbacteria bacterium GW2011_GWC2_45_8</name>
    <dbReference type="NCBI Taxonomy" id="1619050"/>
    <lineage>
        <taxon>Bacteria</taxon>
        <taxon>Candidatus Magasanikiibacteriota</taxon>
    </lineage>
</organism>
<protein>
    <recommendedName>
        <fullName evidence="3 14">UDP-N-acetylmuramate--L-alanine ligase</fullName>
        <ecNumber evidence="3 14">6.3.2.8</ecNumber>
    </recommendedName>
    <alternativeName>
        <fullName evidence="14">UDP-N-acetylmuramoyl-L-alanine synthetase</fullName>
    </alternativeName>
</protein>
<dbReference type="InterPro" id="IPR018109">
    <property type="entry name" value="Folylpolyglutamate_synth_CS"/>
</dbReference>
<dbReference type="GO" id="GO:0051301">
    <property type="term" value="P:cell division"/>
    <property type="evidence" value="ECO:0007669"/>
    <property type="project" value="UniProtKB-KW"/>
</dbReference>
<dbReference type="NCBIfam" id="TIGR01082">
    <property type="entry name" value="murC"/>
    <property type="match status" value="1"/>
</dbReference>
<dbReference type="SUPFAM" id="SSF53244">
    <property type="entry name" value="MurD-like peptide ligases, peptide-binding domain"/>
    <property type="match status" value="1"/>
</dbReference>
<evidence type="ECO:0000256" key="8">
    <source>
        <dbReference type="ARBA" id="ARBA00022840"/>
    </source>
</evidence>
<evidence type="ECO:0000259" key="16">
    <source>
        <dbReference type="Pfam" id="PF02875"/>
    </source>
</evidence>
<evidence type="ECO:0000259" key="17">
    <source>
        <dbReference type="Pfam" id="PF08245"/>
    </source>
</evidence>
<evidence type="ECO:0000313" key="19">
    <source>
        <dbReference type="Proteomes" id="UP000034911"/>
    </source>
</evidence>
<keyword evidence="12 14" id="KW-0961">Cell wall biogenesis/degradation</keyword>
<evidence type="ECO:0000256" key="9">
    <source>
        <dbReference type="ARBA" id="ARBA00022960"/>
    </source>
</evidence>
<feature type="domain" description="Mur ligase N-terminal catalytic" evidence="15">
    <location>
        <begin position="9"/>
        <end position="107"/>
    </location>
</feature>
<dbReference type="UniPathway" id="UPA00219"/>
<accession>A0A0G1Q743</accession>
<comment type="pathway">
    <text evidence="2 14">Cell wall biogenesis; peptidoglycan biosynthesis.</text>
</comment>
<evidence type="ECO:0000256" key="1">
    <source>
        <dbReference type="ARBA" id="ARBA00004496"/>
    </source>
</evidence>
<sequence>MNFKEIKNVYCVGIGGIGVSAVAKFFHTQGAQVSGFDACASELTHELEQMGIPVYYMADVEHITPNTELVIYSPAVPPEHRELKAAEKRGVMALSYPEFLGELSKEYHTIAITGTNGKSTTTALVALMLSEASLDPTVFVGSKVPQFSLGNVRVGASKYLVVEACEYRAHMLNIEPQAIVLTNIAPDHLDYYRDLVHIQETFLEFINTLPPAGLLIANADDAPTRALSLDIRRVPYHLKRFGMQGVGEYQATHVHALRGGQIFSLLTYKGNVLPIELHVPGAFNVANALAAAAMAHEMGVSFDVIQKVLREFKGIWRRFELIDQIEFQEGVPPITIISDYGHHPDAIMETIKGARAFFPGRRVVLVYQPHQHNRTKKLFNEFVEVLQEPDLLLLSDIYDVEGRVAEEDREVHSSSLAEAIAHEARNDERYHYTGGLDETRESLSRAWQPGDVVIIMGAGDIDTLARNLPSYE</sequence>
<dbReference type="GO" id="GO:0005524">
    <property type="term" value="F:ATP binding"/>
    <property type="evidence" value="ECO:0007669"/>
    <property type="project" value="UniProtKB-UniRule"/>
</dbReference>
<dbReference type="HAMAP" id="MF_00046">
    <property type="entry name" value="MurC"/>
    <property type="match status" value="1"/>
</dbReference>
<dbReference type="InterPro" id="IPR013221">
    <property type="entry name" value="Mur_ligase_cen"/>
</dbReference>
<keyword evidence="8 14" id="KW-0067">ATP-binding</keyword>
<dbReference type="GO" id="GO:0009252">
    <property type="term" value="P:peptidoglycan biosynthetic process"/>
    <property type="evidence" value="ECO:0007669"/>
    <property type="project" value="UniProtKB-UniRule"/>
</dbReference>
<keyword evidence="7 14" id="KW-0547">Nucleotide-binding</keyword>
<dbReference type="InterPro" id="IPR050061">
    <property type="entry name" value="MurCDEF_pg_biosynth"/>
</dbReference>
<evidence type="ECO:0000256" key="11">
    <source>
        <dbReference type="ARBA" id="ARBA00023306"/>
    </source>
</evidence>
<dbReference type="Gene3D" id="3.90.190.20">
    <property type="entry name" value="Mur ligase, C-terminal domain"/>
    <property type="match status" value="1"/>
</dbReference>
<keyword evidence="10 14" id="KW-0573">Peptidoglycan synthesis</keyword>
<dbReference type="PANTHER" id="PTHR43445">
    <property type="entry name" value="UDP-N-ACETYLMURAMATE--L-ALANINE LIGASE-RELATED"/>
    <property type="match status" value="1"/>
</dbReference>
<dbReference type="Pfam" id="PF08245">
    <property type="entry name" value="Mur_ligase_M"/>
    <property type="match status" value="1"/>
</dbReference>
<evidence type="ECO:0000256" key="12">
    <source>
        <dbReference type="ARBA" id="ARBA00023316"/>
    </source>
</evidence>
<dbReference type="GO" id="GO:0071555">
    <property type="term" value="P:cell wall organization"/>
    <property type="evidence" value="ECO:0007669"/>
    <property type="project" value="UniProtKB-KW"/>
</dbReference>
<dbReference type="InterPro" id="IPR005758">
    <property type="entry name" value="UDP-N-AcMur_Ala_ligase_MurC"/>
</dbReference>
<dbReference type="InterPro" id="IPR000713">
    <property type="entry name" value="Mur_ligase_N"/>
</dbReference>
<keyword evidence="11 14" id="KW-0131">Cell cycle</keyword>
<dbReference type="Gene3D" id="3.40.1190.10">
    <property type="entry name" value="Mur-like, catalytic domain"/>
    <property type="match status" value="1"/>
</dbReference>
<comment type="catalytic activity">
    <reaction evidence="13 14">
        <text>UDP-N-acetyl-alpha-D-muramate + L-alanine + ATP = UDP-N-acetyl-alpha-D-muramoyl-L-alanine + ADP + phosphate + H(+)</text>
        <dbReference type="Rhea" id="RHEA:23372"/>
        <dbReference type="ChEBI" id="CHEBI:15378"/>
        <dbReference type="ChEBI" id="CHEBI:30616"/>
        <dbReference type="ChEBI" id="CHEBI:43474"/>
        <dbReference type="ChEBI" id="CHEBI:57972"/>
        <dbReference type="ChEBI" id="CHEBI:70757"/>
        <dbReference type="ChEBI" id="CHEBI:83898"/>
        <dbReference type="ChEBI" id="CHEBI:456216"/>
        <dbReference type="EC" id="6.3.2.8"/>
    </reaction>
</comment>
<evidence type="ECO:0000313" key="18">
    <source>
        <dbReference type="EMBL" id="KKU13563.1"/>
    </source>
</evidence>
<evidence type="ECO:0000256" key="7">
    <source>
        <dbReference type="ARBA" id="ARBA00022741"/>
    </source>
</evidence>
<keyword evidence="6 14" id="KW-0132">Cell division</keyword>
<comment type="similarity">
    <text evidence="14">Belongs to the MurCDEF family.</text>
</comment>
<dbReference type="Gene3D" id="3.40.50.720">
    <property type="entry name" value="NAD(P)-binding Rossmann-like Domain"/>
    <property type="match status" value="1"/>
</dbReference>
<feature type="domain" description="Mur ligase C-terminal" evidence="16">
    <location>
        <begin position="317"/>
        <end position="459"/>
    </location>
</feature>
<evidence type="ECO:0000256" key="10">
    <source>
        <dbReference type="ARBA" id="ARBA00022984"/>
    </source>
</evidence>
<evidence type="ECO:0000259" key="15">
    <source>
        <dbReference type="Pfam" id="PF01225"/>
    </source>
</evidence>
<dbReference type="Pfam" id="PF02875">
    <property type="entry name" value="Mur_ligase_C"/>
    <property type="match status" value="1"/>
</dbReference>
<name>A0A0G1Q743_9BACT</name>
<comment type="function">
    <text evidence="14">Cell wall formation.</text>
</comment>
<keyword evidence="5 14" id="KW-0436">Ligase</keyword>
<dbReference type="InterPro" id="IPR036565">
    <property type="entry name" value="Mur-like_cat_sf"/>
</dbReference>